<comment type="caution">
    <text evidence="2">The sequence shown here is derived from an EMBL/GenBank/DDBJ whole genome shotgun (WGS) entry which is preliminary data.</text>
</comment>
<dbReference type="EMBL" id="LNAM01000155">
    <property type="protein sequence ID" value="KSV58956.1"/>
    <property type="molecule type" value="Genomic_DNA"/>
</dbReference>
<organism evidence="2 3">
    <name type="scientific">Acetivibrio ethanolgignens</name>
    <dbReference type="NCBI Taxonomy" id="290052"/>
    <lineage>
        <taxon>Bacteria</taxon>
        <taxon>Bacillati</taxon>
        <taxon>Bacillota</taxon>
        <taxon>Clostridia</taxon>
        <taxon>Eubacteriales</taxon>
        <taxon>Oscillospiraceae</taxon>
        <taxon>Acetivibrio</taxon>
    </lineage>
</organism>
<dbReference type="SMART" id="SM00481">
    <property type="entry name" value="POLIIIAc"/>
    <property type="match status" value="1"/>
</dbReference>
<dbReference type="GO" id="GO:0035312">
    <property type="term" value="F:5'-3' DNA exonuclease activity"/>
    <property type="evidence" value="ECO:0007669"/>
    <property type="project" value="TreeGrafter"/>
</dbReference>
<dbReference type="STRING" id="290052.ASU35_10695"/>
<reference evidence="2 3" key="1">
    <citation type="submission" date="2015-11" db="EMBL/GenBank/DDBJ databases">
        <title>Butyribacter intestini gen. nov., sp. nov., a butyric acid-producing bacterium of the family Lachnospiraceae isolated from the human faeces.</title>
        <authorList>
            <person name="Zou Y."/>
            <person name="Xue W."/>
            <person name="Luo G."/>
            <person name="Lv M."/>
        </authorList>
    </citation>
    <scope>NUCLEOTIDE SEQUENCE [LARGE SCALE GENOMIC DNA]</scope>
    <source>
        <strain evidence="2 3">ACET-33324</strain>
    </source>
</reference>
<dbReference type="Pfam" id="PF02811">
    <property type="entry name" value="PHP"/>
    <property type="match status" value="1"/>
</dbReference>
<evidence type="ECO:0000313" key="2">
    <source>
        <dbReference type="EMBL" id="KSV58956.1"/>
    </source>
</evidence>
<dbReference type="InterPro" id="IPR016195">
    <property type="entry name" value="Pol/histidinol_Pase-like"/>
</dbReference>
<feature type="domain" description="Polymerase/histidinol phosphatase N-terminal" evidence="1">
    <location>
        <begin position="4"/>
        <end position="74"/>
    </location>
</feature>
<accession>A0A0V8QEQ5</accession>
<evidence type="ECO:0000259" key="1">
    <source>
        <dbReference type="SMART" id="SM00481"/>
    </source>
</evidence>
<dbReference type="InterPro" id="IPR004013">
    <property type="entry name" value="PHP_dom"/>
</dbReference>
<evidence type="ECO:0000313" key="3">
    <source>
        <dbReference type="Proteomes" id="UP000054874"/>
    </source>
</evidence>
<dbReference type="PANTHER" id="PTHR42924:SF3">
    <property type="entry name" value="POLYMERASE_HISTIDINOL PHOSPHATASE N-TERMINAL DOMAIN-CONTAINING PROTEIN"/>
    <property type="match status" value="1"/>
</dbReference>
<dbReference type="OrthoDB" id="9804333at2"/>
<dbReference type="Gene3D" id="1.10.150.650">
    <property type="match status" value="1"/>
</dbReference>
<protein>
    <recommendedName>
        <fullName evidence="1">Polymerase/histidinol phosphatase N-terminal domain-containing protein</fullName>
    </recommendedName>
</protein>
<sequence length="283" mass="31096">MKYIDLHVHSTISDGTVTPTELVHLALEEGLSAFALTDHDTVRGIPEALTAASQLRSQGFDIHVIPGVEISAAFKGSDIHILGLNVNYNDTVLVDALEGAEKERDSRNMKMAENLAAAGLDITYEAVQAIDPKAIITRAHFAKYLVQKGYASDNNDAFKKYLHNKSPYYVSRNYMSPEEIISLILHAGGIPVLAHPLLYHLEEGELKRLVLRLKETGLKGLEAIYTCNSHQDETFVKQLARQNGLLISGGSDFHGANKPDIMLGRGKGNLKIPFNLLEELGIK</sequence>
<dbReference type="InterPro" id="IPR003141">
    <property type="entry name" value="Pol/His_phosphatase_N"/>
</dbReference>
<keyword evidence="3" id="KW-1185">Reference proteome</keyword>
<dbReference type="InterPro" id="IPR052018">
    <property type="entry name" value="PHP_domain"/>
</dbReference>
<name>A0A0V8QEQ5_9FIRM</name>
<dbReference type="Proteomes" id="UP000054874">
    <property type="component" value="Unassembled WGS sequence"/>
</dbReference>
<dbReference type="RefSeq" id="WP_058352799.1">
    <property type="nucleotide sequence ID" value="NZ_CABMMD010000155.1"/>
</dbReference>
<dbReference type="PANTHER" id="PTHR42924">
    <property type="entry name" value="EXONUCLEASE"/>
    <property type="match status" value="1"/>
</dbReference>
<dbReference type="Gene3D" id="3.20.20.140">
    <property type="entry name" value="Metal-dependent hydrolases"/>
    <property type="match status" value="1"/>
</dbReference>
<gene>
    <name evidence="2" type="ORF">ASU35_10695</name>
</gene>
<dbReference type="GO" id="GO:0004534">
    <property type="term" value="F:5'-3' RNA exonuclease activity"/>
    <property type="evidence" value="ECO:0007669"/>
    <property type="project" value="TreeGrafter"/>
</dbReference>
<dbReference type="SUPFAM" id="SSF89550">
    <property type="entry name" value="PHP domain-like"/>
    <property type="match status" value="1"/>
</dbReference>
<dbReference type="CDD" id="cd07438">
    <property type="entry name" value="PHP_HisPPase_AMP"/>
    <property type="match status" value="1"/>
</dbReference>
<proteinExistence type="predicted"/>
<dbReference type="AlphaFoldDB" id="A0A0V8QEQ5"/>